<keyword evidence="2" id="KW-1185">Reference proteome</keyword>
<dbReference type="AlphaFoldDB" id="A0A137NRX8"/>
<sequence length="297" mass="35122">MQEIDKNNYTITWPLNLKKLIIGDSYIGFANYDNDFIATDRFGNFNQECDELSLEPKHLPNLHTLILQSIDPIHECFLGNGEKYFEFLKANCHIIKFDTSFYSLKPEFFEIISKFNNLTELKLSIHDVEDIESFKGFKLPVIANLKNSSLNLYRSLSILPIIAEQFPGIAKLNLTYDFQYYGDVEHIKSFPSEIQAFKSLKVLKLRIFVSYMLCNIDFSKLKYLKSLEILCKEAIEMGDFIRKLENYPDLNRESLSVIKFGEYQFYTKLDFELLLGFKHRPIFRHFPYRLMFYKFNK</sequence>
<dbReference type="EMBL" id="KQ964880">
    <property type="protein sequence ID" value="KXN65440.1"/>
    <property type="molecule type" value="Genomic_DNA"/>
</dbReference>
<proteinExistence type="predicted"/>
<gene>
    <name evidence="1" type="ORF">CONCODRAFT_12965</name>
</gene>
<protein>
    <recommendedName>
        <fullName evidence="3">RNI-like protein</fullName>
    </recommendedName>
</protein>
<dbReference type="SUPFAM" id="SSF52047">
    <property type="entry name" value="RNI-like"/>
    <property type="match status" value="1"/>
</dbReference>
<evidence type="ECO:0000313" key="1">
    <source>
        <dbReference type="EMBL" id="KXN65440.1"/>
    </source>
</evidence>
<dbReference type="Gene3D" id="3.80.10.10">
    <property type="entry name" value="Ribonuclease Inhibitor"/>
    <property type="match status" value="1"/>
</dbReference>
<reference evidence="1 2" key="1">
    <citation type="journal article" date="2015" name="Genome Biol. Evol.">
        <title>Phylogenomic analyses indicate that early fungi evolved digesting cell walls of algal ancestors of land plants.</title>
        <authorList>
            <person name="Chang Y."/>
            <person name="Wang S."/>
            <person name="Sekimoto S."/>
            <person name="Aerts A.L."/>
            <person name="Choi C."/>
            <person name="Clum A."/>
            <person name="LaButti K.M."/>
            <person name="Lindquist E.A."/>
            <person name="Yee Ngan C."/>
            <person name="Ohm R.A."/>
            <person name="Salamov A.A."/>
            <person name="Grigoriev I.V."/>
            <person name="Spatafora J.W."/>
            <person name="Berbee M.L."/>
        </authorList>
    </citation>
    <scope>NUCLEOTIDE SEQUENCE [LARGE SCALE GENOMIC DNA]</scope>
    <source>
        <strain evidence="1 2">NRRL 28638</strain>
    </source>
</reference>
<name>A0A137NRX8_CONC2</name>
<evidence type="ECO:0008006" key="3">
    <source>
        <dbReference type="Google" id="ProtNLM"/>
    </source>
</evidence>
<dbReference type="Proteomes" id="UP000070444">
    <property type="component" value="Unassembled WGS sequence"/>
</dbReference>
<evidence type="ECO:0000313" key="2">
    <source>
        <dbReference type="Proteomes" id="UP000070444"/>
    </source>
</evidence>
<dbReference type="InterPro" id="IPR032675">
    <property type="entry name" value="LRR_dom_sf"/>
</dbReference>
<accession>A0A137NRX8</accession>
<organism evidence="1 2">
    <name type="scientific">Conidiobolus coronatus (strain ATCC 28846 / CBS 209.66 / NRRL 28638)</name>
    <name type="common">Delacroixia coronata</name>
    <dbReference type="NCBI Taxonomy" id="796925"/>
    <lineage>
        <taxon>Eukaryota</taxon>
        <taxon>Fungi</taxon>
        <taxon>Fungi incertae sedis</taxon>
        <taxon>Zoopagomycota</taxon>
        <taxon>Entomophthoromycotina</taxon>
        <taxon>Entomophthoromycetes</taxon>
        <taxon>Entomophthorales</taxon>
        <taxon>Ancylistaceae</taxon>
        <taxon>Conidiobolus</taxon>
    </lineage>
</organism>